<protein>
    <submittedName>
        <fullName evidence="2">Uncharacterized protein</fullName>
    </submittedName>
</protein>
<gene>
    <name evidence="2" type="ORF">Tci_525766</name>
</gene>
<evidence type="ECO:0000256" key="1">
    <source>
        <dbReference type="SAM" id="MobiDB-lite"/>
    </source>
</evidence>
<sequence>LLILLPLEIIQCNNHLDIQSRRSYLIKFHQVVSELGLAQVEARLAEHRDREIKYCEKIRGFQTASKDIDSLIESQRLDKNKEGLGYNAVPPPPAQIYYSPKKDMSWTGLPEFANDTVTDYSRPTPTVESFPNDTQNRNPSVTATEASPCTISPKPFIKFVKAADCTEVKTNKVKAARKSSVRYAEMYRRTSKSPNGNSGTKLEDSVRTKRSRGSKSTEVVDYILQVKIKLLTKKFEDSEAKNQV</sequence>
<feature type="region of interest" description="Disordered" evidence="1">
    <location>
        <begin position="187"/>
        <end position="217"/>
    </location>
</feature>
<feature type="region of interest" description="Disordered" evidence="1">
    <location>
        <begin position="123"/>
        <end position="146"/>
    </location>
</feature>
<evidence type="ECO:0000313" key="2">
    <source>
        <dbReference type="EMBL" id="GEZ53793.1"/>
    </source>
</evidence>
<reference evidence="2" key="1">
    <citation type="journal article" date="2019" name="Sci. Rep.">
        <title>Draft genome of Tanacetum cinerariifolium, the natural source of mosquito coil.</title>
        <authorList>
            <person name="Yamashiro T."/>
            <person name="Shiraishi A."/>
            <person name="Satake H."/>
            <person name="Nakayama K."/>
        </authorList>
    </citation>
    <scope>NUCLEOTIDE SEQUENCE</scope>
</reference>
<name>A0A699IEB7_TANCI</name>
<comment type="caution">
    <text evidence="2">The sequence shown here is derived from an EMBL/GenBank/DDBJ whole genome shotgun (WGS) entry which is preliminary data.</text>
</comment>
<accession>A0A699IEB7</accession>
<dbReference type="AlphaFoldDB" id="A0A699IEB7"/>
<organism evidence="2">
    <name type="scientific">Tanacetum cinerariifolium</name>
    <name type="common">Dalmatian daisy</name>
    <name type="synonym">Chrysanthemum cinerariifolium</name>
    <dbReference type="NCBI Taxonomy" id="118510"/>
    <lineage>
        <taxon>Eukaryota</taxon>
        <taxon>Viridiplantae</taxon>
        <taxon>Streptophyta</taxon>
        <taxon>Embryophyta</taxon>
        <taxon>Tracheophyta</taxon>
        <taxon>Spermatophyta</taxon>
        <taxon>Magnoliopsida</taxon>
        <taxon>eudicotyledons</taxon>
        <taxon>Gunneridae</taxon>
        <taxon>Pentapetalae</taxon>
        <taxon>asterids</taxon>
        <taxon>campanulids</taxon>
        <taxon>Asterales</taxon>
        <taxon>Asteraceae</taxon>
        <taxon>Asteroideae</taxon>
        <taxon>Anthemideae</taxon>
        <taxon>Anthemidinae</taxon>
        <taxon>Tanacetum</taxon>
    </lineage>
</organism>
<proteinExistence type="predicted"/>
<dbReference type="EMBL" id="BKCJ010291123">
    <property type="protein sequence ID" value="GEZ53793.1"/>
    <property type="molecule type" value="Genomic_DNA"/>
</dbReference>
<feature type="non-terminal residue" evidence="2">
    <location>
        <position position="1"/>
    </location>
</feature>